<reference evidence="12" key="1">
    <citation type="journal article" date="2019" name="Gigascience">
        <title>De novo genome assembly of the endangered Acer yangbiense, a plant species with extremely small populations endemic to Yunnan Province, China.</title>
        <authorList>
            <person name="Yang J."/>
            <person name="Wariss H.M."/>
            <person name="Tao L."/>
            <person name="Zhang R."/>
            <person name="Yun Q."/>
            <person name="Hollingsworth P."/>
            <person name="Dao Z."/>
            <person name="Luo G."/>
            <person name="Guo H."/>
            <person name="Ma Y."/>
            <person name="Sun W."/>
        </authorList>
    </citation>
    <scope>NUCLEOTIDE SEQUENCE [LARGE SCALE GENOMIC DNA]</scope>
    <source>
        <strain evidence="12">cv. br00</strain>
    </source>
</reference>
<sequence>METWLSGPNTLAHLFLTCPNQCCAFGRPNLHAVPNLLSLTGQDGQLRHIVLESIMELQLGLPLPTHNFIENFDLNNDGFDPRDDMVGLKPWNCEDGYLGNKRSFEVAFGKNIKGGSQELPLLSWSGQPNDEDDWKGEKKISCSINMNDEEENQVVGWPPIKSWRKKMLHHQHQGVHVVNRNYRMVTGNHENGAGSNTRYVKVKMEGVAITRKIDLRHYNSYQTLTNSLISKFAKCQNLEKDAAHFTLTYQNRDGDWLIAGDVPWHPTTAALSPHSLHFPFPVFLHKLPPISTIFLSHGFTLFLSQPAQAAPFGPASSLFFPLTFSSDRPPSPDLPHAALPLHLGLAFSPQWEPLPFSFFSKKPLQQPPRSHYSASNMHSPCQICAPAPATWKNWCLRVLTERKWLAPLPVRGYLRPLVADVAVVAKCHLSALYRHEKGKLFAQLVDLLQFYERFEINDYLAPSCSQTPVIYSKRRVRRKSLSPGRMPRAIAEYVSCANILLPRPGFPIYELCAAFRSLEVRHFDLLPEKGFEADLDAIAALADQNSKVVSAQKTSDPNEGLHRFNIFVPAWTVDALNKLIDYWDLRDKLNITNDPCIQNAEWANEQANPRVACDCSSSTCHITHLKIYGLDISGEIPSELFVLKELVKLDFGQNILNGAVPQELGNLTKLITLLSATGKRLGSNNFVGPLPPSLGKLTSLQELYVDSSGVSGPIPREFANLKSLQTLWASDNLFTGKLPDFFGALTELRNLRLQGTLLEGPIPSSFIALKKLEDLRIGDLKGEDSVLEFLLDQKSLTILILRNCLLSGQIPDRLGNFSRLQELSNSRLISRFSFITIPVSLILYHFSLLFLMMRSVKLILVHQNHSTFIPMMNHVQLFYLVLLEEMLATYIRYLGNNSLNGQLPANIIGPNLIAIDVSFNPISGDLPQNSMKVELSMNVVGTSINANNLQGKASGMLQCLQADFKCSNKVSSKSFSVKCGGMKQTSASGIEYEGDFESIGAASLYTSSENLWAEKETACACLTIISVMTVSDGAGSSRRDKKRLGKIVGISAACVAGLLIVFQQERIYLCMQKPAIGIRFPIRCQWDFGNQSSIVHHMFTTADGPGNDGD</sequence>
<comment type="function">
    <text evidence="8">Aux/IAA proteins are short-lived transcriptional factors that function as repressors of early auxin response genes at low auxin concentrations.</text>
</comment>
<dbReference type="PANTHER" id="PTHR48059:SF30">
    <property type="entry name" value="OS06G0587000 PROTEIN"/>
    <property type="match status" value="1"/>
</dbReference>
<dbReference type="Gene3D" id="3.40.640.10">
    <property type="entry name" value="Type I PLP-dependent aspartate aminotransferase-like (Major domain)"/>
    <property type="match status" value="1"/>
</dbReference>
<dbReference type="Pfam" id="PF00560">
    <property type="entry name" value="LRR_1"/>
    <property type="match status" value="2"/>
</dbReference>
<dbReference type="InterPro" id="IPR015421">
    <property type="entry name" value="PyrdxlP-dep_Trfase_major"/>
</dbReference>
<keyword evidence="6 8" id="KW-0539">Nucleus</keyword>
<gene>
    <name evidence="11" type="ORF">DKX38_027816</name>
</gene>
<evidence type="ECO:0000256" key="7">
    <source>
        <dbReference type="ARBA" id="ARBA00023294"/>
    </source>
</evidence>
<dbReference type="InterPro" id="IPR053793">
    <property type="entry name" value="PB1-like"/>
</dbReference>
<dbReference type="Gene3D" id="3.80.10.10">
    <property type="entry name" value="Ribonuclease Inhibitor"/>
    <property type="match status" value="2"/>
</dbReference>
<evidence type="ECO:0000256" key="2">
    <source>
        <dbReference type="ARBA" id="ARBA00004196"/>
    </source>
</evidence>
<comment type="subcellular location">
    <subcellularLocation>
        <location evidence="2">Cell envelope</location>
    </subcellularLocation>
    <subcellularLocation>
        <location evidence="1 8">Nucleus</location>
    </subcellularLocation>
</comment>
<keyword evidence="4 8" id="KW-0805">Transcription regulation</keyword>
<dbReference type="EMBL" id="VDCV01000018">
    <property type="protein sequence ID" value="KAB5513910.1"/>
    <property type="molecule type" value="Genomic_DNA"/>
</dbReference>
<dbReference type="InterPro" id="IPR032675">
    <property type="entry name" value="LRR_dom_sf"/>
</dbReference>
<dbReference type="Pfam" id="PF02309">
    <property type="entry name" value="AUX_IAA"/>
    <property type="match status" value="1"/>
</dbReference>
<evidence type="ECO:0000259" key="10">
    <source>
        <dbReference type="PROSITE" id="PS51745"/>
    </source>
</evidence>
<dbReference type="Pfam" id="PF16399">
    <property type="entry name" value="Aquarius_N_1st"/>
    <property type="match status" value="1"/>
</dbReference>
<dbReference type="GO" id="GO:0005634">
    <property type="term" value="C:nucleus"/>
    <property type="evidence" value="ECO:0007669"/>
    <property type="project" value="UniProtKB-SubCell"/>
</dbReference>
<dbReference type="InterPro" id="IPR015424">
    <property type="entry name" value="PyrdxlP-dep_Trfase"/>
</dbReference>
<feature type="transmembrane region" description="Helical" evidence="9">
    <location>
        <begin position="828"/>
        <end position="851"/>
    </location>
</feature>
<comment type="caution">
    <text evidence="11">The sequence shown here is derived from an EMBL/GenBank/DDBJ whole genome shotgun (WGS) entry which is preliminary data.</text>
</comment>
<dbReference type="InterPro" id="IPR032174">
    <property type="entry name" value="Aquarius_N"/>
</dbReference>
<dbReference type="Gene3D" id="3.10.20.90">
    <property type="entry name" value="Phosphatidylinositol 3-kinase Catalytic Subunit, Chain A, domain 1"/>
    <property type="match status" value="1"/>
</dbReference>
<comment type="similarity">
    <text evidence="8">Belongs to the Aux/IAA family.</text>
</comment>
<evidence type="ECO:0000256" key="1">
    <source>
        <dbReference type="ARBA" id="ARBA00004123"/>
    </source>
</evidence>
<accession>A0A5N5J7Q4</accession>
<evidence type="ECO:0000256" key="6">
    <source>
        <dbReference type="ARBA" id="ARBA00023242"/>
    </source>
</evidence>
<evidence type="ECO:0000313" key="12">
    <source>
        <dbReference type="Proteomes" id="UP000326939"/>
    </source>
</evidence>
<dbReference type="GO" id="GO:0009734">
    <property type="term" value="P:auxin-activated signaling pathway"/>
    <property type="evidence" value="ECO:0007669"/>
    <property type="project" value="UniProtKB-UniRule"/>
</dbReference>
<evidence type="ECO:0000256" key="4">
    <source>
        <dbReference type="ARBA" id="ARBA00023015"/>
    </source>
</evidence>
<dbReference type="SUPFAM" id="SSF52058">
    <property type="entry name" value="L domain-like"/>
    <property type="match status" value="1"/>
</dbReference>
<keyword evidence="9" id="KW-0812">Transmembrane</keyword>
<dbReference type="PROSITE" id="PS51745">
    <property type="entry name" value="PB1"/>
    <property type="match status" value="1"/>
</dbReference>
<keyword evidence="9" id="KW-0472">Membrane</keyword>
<dbReference type="InterPro" id="IPR033389">
    <property type="entry name" value="AUX/IAA_dom"/>
</dbReference>
<keyword evidence="9" id="KW-1133">Transmembrane helix</keyword>
<keyword evidence="5 8" id="KW-0804">Transcription</keyword>
<feature type="domain" description="PB1" evidence="10">
    <location>
        <begin position="197"/>
        <end position="287"/>
    </location>
</feature>
<dbReference type="Proteomes" id="UP000326939">
    <property type="component" value="Chromosome 18"/>
</dbReference>
<dbReference type="SUPFAM" id="SSF53383">
    <property type="entry name" value="PLP-dependent transferases"/>
    <property type="match status" value="1"/>
</dbReference>
<dbReference type="InterPro" id="IPR001611">
    <property type="entry name" value="Leu-rich_rpt"/>
</dbReference>
<feature type="transmembrane region" description="Helical" evidence="9">
    <location>
        <begin position="1044"/>
        <end position="1062"/>
    </location>
</feature>
<dbReference type="InterPro" id="IPR051848">
    <property type="entry name" value="PGIP"/>
</dbReference>
<evidence type="ECO:0000256" key="9">
    <source>
        <dbReference type="SAM" id="Phobius"/>
    </source>
</evidence>
<keyword evidence="8" id="KW-0678">Repressor</keyword>
<dbReference type="SUPFAM" id="SSF54277">
    <property type="entry name" value="CAD &amp; PB1 domains"/>
    <property type="match status" value="1"/>
</dbReference>
<comment type="subunit">
    <text evidence="3 8">Homodimers and heterodimers.</text>
</comment>
<name>A0A5N5J7Q4_9ROSI</name>
<dbReference type="AlphaFoldDB" id="A0A5N5J7Q4"/>
<keyword evidence="12" id="KW-1185">Reference proteome</keyword>
<keyword evidence="7 8" id="KW-0927">Auxin signaling pathway</keyword>
<evidence type="ECO:0000256" key="8">
    <source>
        <dbReference type="RuleBase" id="RU004549"/>
    </source>
</evidence>
<proteinExistence type="inferred from homology"/>
<evidence type="ECO:0000256" key="5">
    <source>
        <dbReference type="ARBA" id="ARBA00023163"/>
    </source>
</evidence>
<evidence type="ECO:0000256" key="3">
    <source>
        <dbReference type="ARBA" id="ARBA00011726"/>
    </source>
</evidence>
<dbReference type="PANTHER" id="PTHR48059">
    <property type="entry name" value="POLYGALACTURONASE INHIBITOR 1"/>
    <property type="match status" value="1"/>
</dbReference>
<protein>
    <recommendedName>
        <fullName evidence="8">Auxin-responsive protein</fullName>
    </recommendedName>
</protein>
<organism evidence="11 12">
    <name type="scientific">Salix brachista</name>
    <dbReference type="NCBI Taxonomy" id="2182728"/>
    <lineage>
        <taxon>Eukaryota</taxon>
        <taxon>Viridiplantae</taxon>
        <taxon>Streptophyta</taxon>
        <taxon>Embryophyta</taxon>
        <taxon>Tracheophyta</taxon>
        <taxon>Spermatophyta</taxon>
        <taxon>Magnoliopsida</taxon>
        <taxon>eudicotyledons</taxon>
        <taxon>Gunneridae</taxon>
        <taxon>Pentapetalae</taxon>
        <taxon>rosids</taxon>
        <taxon>fabids</taxon>
        <taxon>Malpighiales</taxon>
        <taxon>Salicaceae</taxon>
        <taxon>Saliceae</taxon>
        <taxon>Salix</taxon>
    </lineage>
</organism>
<evidence type="ECO:0000313" key="11">
    <source>
        <dbReference type="EMBL" id="KAB5513910.1"/>
    </source>
</evidence>